<keyword evidence="5 13" id="KW-0349">Heme</keyword>
<keyword evidence="12" id="KW-0472">Membrane</keyword>
<organism evidence="15 16">
    <name type="scientific">Obba rivulosa</name>
    <dbReference type="NCBI Taxonomy" id="1052685"/>
    <lineage>
        <taxon>Eukaryota</taxon>
        <taxon>Fungi</taxon>
        <taxon>Dikarya</taxon>
        <taxon>Basidiomycota</taxon>
        <taxon>Agaricomycotina</taxon>
        <taxon>Agaricomycetes</taxon>
        <taxon>Polyporales</taxon>
        <taxon>Gelatoporiaceae</taxon>
        <taxon>Obba</taxon>
    </lineage>
</organism>
<evidence type="ECO:0000256" key="12">
    <source>
        <dbReference type="ARBA" id="ARBA00023136"/>
    </source>
</evidence>
<dbReference type="EMBL" id="KV722333">
    <property type="protein sequence ID" value="OCH95898.1"/>
    <property type="molecule type" value="Genomic_DNA"/>
</dbReference>
<dbReference type="InterPro" id="IPR001128">
    <property type="entry name" value="Cyt_P450"/>
</dbReference>
<dbReference type="InterPro" id="IPR036396">
    <property type="entry name" value="Cyt_P450_sf"/>
</dbReference>
<comment type="subcellular location">
    <subcellularLocation>
        <location evidence="2">Membrane</location>
        <topology evidence="2">Single-pass membrane protein</topology>
    </subcellularLocation>
</comment>
<dbReference type="AlphaFoldDB" id="A0A8E2DUH5"/>
<dbReference type="PROSITE" id="PS00086">
    <property type="entry name" value="CYTOCHROME_P450"/>
    <property type="match status" value="1"/>
</dbReference>
<dbReference type="InterPro" id="IPR050364">
    <property type="entry name" value="Cytochrome_P450_fung"/>
</dbReference>
<dbReference type="PRINTS" id="PR00385">
    <property type="entry name" value="P450"/>
</dbReference>
<evidence type="ECO:0000256" key="8">
    <source>
        <dbReference type="ARBA" id="ARBA00022989"/>
    </source>
</evidence>
<evidence type="ECO:0000256" key="3">
    <source>
        <dbReference type="ARBA" id="ARBA00005179"/>
    </source>
</evidence>
<dbReference type="Proteomes" id="UP000250043">
    <property type="component" value="Unassembled WGS sequence"/>
</dbReference>
<name>A0A8E2DUH5_9APHY</name>
<dbReference type="GO" id="GO:0016705">
    <property type="term" value="F:oxidoreductase activity, acting on paired donors, with incorporation or reduction of molecular oxygen"/>
    <property type="evidence" value="ECO:0007669"/>
    <property type="project" value="InterPro"/>
</dbReference>
<keyword evidence="11 14" id="KW-0503">Monooxygenase</keyword>
<dbReference type="CDD" id="cd11065">
    <property type="entry name" value="CYP64-like"/>
    <property type="match status" value="1"/>
</dbReference>
<evidence type="ECO:0000313" key="16">
    <source>
        <dbReference type="Proteomes" id="UP000250043"/>
    </source>
</evidence>
<reference evidence="15 16" key="1">
    <citation type="submission" date="2016-07" db="EMBL/GenBank/DDBJ databases">
        <title>Draft genome of the white-rot fungus Obba rivulosa 3A-2.</title>
        <authorList>
            <consortium name="DOE Joint Genome Institute"/>
            <person name="Miettinen O."/>
            <person name="Riley R."/>
            <person name="Acob R."/>
            <person name="Barry K."/>
            <person name="Cullen D."/>
            <person name="De Vries R."/>
            <person name="Hainaut M."/>
            <person name="Hatakka A."/>
            <person name="Henrissat B."/>
            <person name="Hilden K."/>
            <person name="Kuo R."/>
            <person name="Labutti K."/>
            <person name="Lipzen A."/>
            <person name="Makela M.R."/>
            <person name="Sandor L."/>
            <person name="Spatafora J.W."/>
            <person name="Grigoriev I.V."/>
            <person name="Hibbett D.S."/>
        </authorList>
    </citation>
    <scope>NUCLEOTIDE SEQUENCE [LARGE SCALE GENOMIC DNA]</scope>
    <source>
        <strain evidence="15 16">3A-2</strain>
    </source>
</reference>
<comment type="cofactor">
    <cofactor evidence="1 13">
        <name>heme</name>
        <dbReference type="ChEBI" id="CHEBI:30413"/>
    </cofactor>
</comment>
<dbReference type="SUPFAM" id="SSF48264">
    <property type="entry name" value="Cytochrome P450"/>
    <property type="match status" value="1"/>
</dbReference>
<evidence type="ECO:0000256" key="1">
    <source>
        <dbReference type="ARBA" id="ARBA00001971"/>
    </source>
</evidence>
<protein>
    <submittedName>
        <fullName evidence="15">Cytochrome P450</fullName>
    </submittedName>
</protein>
<keyword evidence="7 13" id="KW-0479">Metal-binding</keyword>
<dbReference type="Pfam" id="PF00067">
    <property type="entry name" value="p450"/>
    <property type="match status" value="1"/>
</dbReference>
<keyword evidence="9 14" id="KW-0560">Oxidoreductase</keyword>
<dbReference type="OrthoDB" id="2789670at2759"/>
<evidence type="ECO:0000256" key="9">
    <source>
        <dbReference type="ARBA" id="ARBA00023002"/>
    </source>
</evidence>
<gene>
    <name evidence="15" type="ORF">OBBRIDRAFT_719499</name>
</gene>
<evidence type="ECO:0000256" key="5">
    <source>
        <dbReference type="ARBA" id="ARBA00022617"/>
    </source>
</evidence>
<comment type="similarity">
    <text evidence="4 14">Belongs to the cytochrome P450 family.</text>
</comment>
<dbReference type="PRINTS" id="PR00463">
    <property type="entry name" value="EP450I"/>
</dbReference>
<keyword evidence="10 13" id="KW-0408">Iron</keyword>
<accession>A0A8E2DUH5</accession>
<dbReference type="GO" id="GO:0020037">
    <property type="term" value="F:heme binding"/>
    <property type="evidence" value="ECO:0007669"/>
    <property type="project" value="InterPro"/>
</dbReference>
<keyword evidence="16" id="KW-1185">Reference proteome</keyword>
<proteinExistence type="inferred from homology"/>
<evidence type="ECO:0000256" key="13">
    <source>
        <dbReference type="PIRSR" id="PIRSR602401-1"/>
    </source>
</evidence>
<feature type="binding site" description="axial binding residue" evidence="13">
    <location>
        <position position="436"/>
    </location>
    <ligand>
        <name>heme</name>
        <dbReference type="ChEBI" id="CHEBI:30413"/>
    </ligand>
    <ligandPart>
        <name>Fe</name>
        <dbReference type="ChEBI" id="CHEBI:18248"/>
    </ligandPart>
</feature>
<dbReference type="Gene3D" id="1.10.630.10">
    <property type="entry name" value="Cytochrome P450"/>
    <property type="match status" value="1"/>
</dbReference>
<evidence type="ECO:0000256" key="2">
    <source>
        <dbReference type="ARBA" id="ARBA00004167"/>
    </source>
</evidence>
<keyword evidence="6" id="KW-0812">Transmembrane</keyword>
<dbReference type="PANTHER" id="PTHR46300:SF7">
    <property type="entry name" value="P450, PUTATIVE (EUROFUNG)-RELATED"/>
    <property type="match status" value="1"/>
</dbReference>
<dbReference type="GO" id="GO:0016020">
    <property type="term" value="C:membrane"/>
    <property type="evidence" value="ECO:0007669"/>
    <property type="project" value="UniProtKB-SubCell"/>
</dbReference>
<comment type="pathway">
    <text evidence="3">Secondary metabolite biosynthesis.</text>
</comment>
<dbReference type="GO" id="GO:0004497">
    <property type="term" value="F:monooxygenase activity"/>
    <property type="evidence" value="ECO:0007669"/>
    <property type="project" value="UniProtKB-KW"/>
</dbReference>
<evidence type="ECO:0000256" key="14">
    <source>
        <dbReference type="RuleBase" id="RU000461"/>
    </source>
</evidence>
<evidence type="ECO:0000256" key="6">
    <source>
        <dbReference type="ARBA" id="ARBA00022692"/>
    </source>
</evidence>
<evidence type="ECO:0000313" key="15">
    <source>
        <dbReference type="EMBL" id="OCH95898.1"/>
    </source>
</evidence>
<evidence type="ECO:0000256" key="10">
    <source>
        <dbReference type="ARBA" id="ARBA00023004"/>
    </source>
</evidence>
<sequence>MSISLLTEIFRDHQLAVLTIIALCAVALKSYASRANNALPPGPPSKPLLGNILGLMPKKDWSELSLHKERYGILVFFHGFGSNILLINSMDVMRDLLEKKANVMSNRPQLTVACELFGAGQTMAHLDYGEEWRVQRKLAHIALSQGAVTAYHPVIEDLTAIFCLQLLDDPARLFQLVRLTTGRLILAITYGLSVAEADDEYITLAEFTLKTMGEAVAPGAYITDVFPILKHLPSWIPYQRRILEIGAVWENLATKPFNHVKRQMEQGKALPSLVYHLLSENLEHGDLARFEHRVKWAAGSMYGGNVETIGSTLLTCIYLLMANPDKQRLAQKEIDELIGAGLLPVIADQQKLPYVNAVIKEAMRWSPAVPMGFPRCSSEDEVYRGYTIPKGTYVFPVVWSNVKYNHREFIPERFLDPGVSVTDPSLYSFGFGRRICPGKFLADEQLFIFLSTILATFNLEPPADGIPELQYNVKSVLSYPLPFDCRIVPRSDARAQLLRSRAAQSSV</sequence>
<keyword evidence="8" id="KW-1133">Transmembrane helix</keyword>
<dbReference type="PANTHER" id="PTHR46300">
    <property type="entry name" value="P450, PUTATIVE (EUROFUNG)-RELATED-RELATED"/>
    <property type="match status" value="1"/>
</dbReference>
<evidence type="ECO:0000256" key="4">
    <source>
        <dbReference type="ARBA" id="ARBA00010617"/>
    </source>
</evidence>
<evidence type="ECO:0000256" key="7">
    <source>
        <dbReference type="ARBA" id="ARBA00022723"/>
    </source>
</evidence>
<dbReference type="InterPro" id="IPR017972">
    <property type="entry name" value="Cyt_P450_CS"/>
</dbReference>
<dbReference type="InterPro" id="IPR002401">
    <property type="entry name" value="Cyt_P450_E_grp-I"/>
</dbReference>
<dbReference type="GO" id="GO:0005506">
    <property type="term" value="F:iron ion binding"/>
    <property type="evidence" value="ECO:0007669"/>
    <property type="project" value="InterPro"/>
</dbReference>
<evidence type="ECO:0000256" key="11">
    <source>
        <dbReference type="ARBA" id="ARBA00023033"/>
    </source>
</evidence>